<protein>
    <submittedName>
        <fullName evidence="4">WYL domain-containing protein</fullName>
    </submittedName>
</protein>
<reference evidence="4 5" key="1">
    <citation type="submission" date="2022-01" db="EMBL/GenBank/DDBJ databases">
        <title>Paraglaciecola sp. G1-23.</title>
        <authorList>
            <person name="Jin M.S."/>
            <person name="Han D.M."/>
            <person name="Kim H.M."/>
            <person name="Jeon C.O."/>
        </authorList>
    </citation>
    <scope>NUCLEOTIDE SEQUENCE [LARGE SCALE GENOMIC DNA]</scope>
    <source>
        <strain evidence="4 5">G1-23</strain>
    </source>
</reference>
<dbReference type="InterPro" id="IPR059019">
    <property type="entry name" value="WHD_CapW"/>
</dbReference>
<comment type="caution">
    <text evidence="4">The sequence shown here is derived from an EMBL/GenBank/DDBJ whole genome shotgun (WGS) entry which is preliminary data.</text>
</comment>
<dbReference type="RefSeq" id="WP_235312810.1">
    <property type="nucleotide sequence ID" value="NZ_JAKGAS010000006.1"/>
</dbReference>
<name>A0ABS9DAH2_9ALTE</name>
<feature type="domain" description="DNA-binding transcriptional repressor CapW winged helix-turn-helix" evidence="3">
    <location>
        <begin position="9"/>
        <end position="83"/>
    </location>
</feature>
<dbReference type="InterPro" id="IPR026881">
    <property type="entry name" value="WYL_dom"/>
</dbReference>
<evidence type="ECO:0000259" key="1">
    <source>
        <dbReference type="Pfam" id="PF13280"/>
    </source>
</evidence>
<dbReference type="InterPro" id="IPR059020">
    <property type="entry name" value="CapW_CTD"/>
</dbReference>
<feature type="domain" description="DNA-binding transcriptional repressor CapW C-terminal dimerisation" evidence="2">
    <location>
        <begin position="206"/>
        <end position="255"/>
    </location>
</feature>
<dbReference type="Proteomes" id="UP001521137">
    <property type="component" value="Unassembled WGS sequence"/>
</dbReference>
<dbReference type="EMBL" id="JAKGAS010000006">
    <property type="protein sequence ID" value="MCF2948789.1"/>
    <property type="molecule type" value="Genomic_DNA"/>
</dbReference>
<feature type="domain" description="WYL" evidence="1">
    <location>
        <begin position="118"/>
        <end position="181"/>
    </location>
</feature>
<dbReference type="Pfam" id="PF26107">
    <property type="entry name" value="BrxR_CTD"/>
    <property type="match status" value="1"/>
</dbReference>
<evidence type="ECO:0000259" key="3">
    <source>
        <dbReference type="Pfam" id="PF26109"/>
    </source>
</evidence>
<organism evidence="4 5">
    <name type="scientific">Paraglaciecola algarum</name>
    <dbReference type="NCBI Taxonomy" id="3050085"/>
    <lineage>
        <taxon>Bacteria</taxon>
        <taxon>Pseudomonadati</taxon>
        <taxon>Pseudomonadota</taxon>
        <taxon>Gammaproteobacteria</taxon>
        <taxon>Alteromonadales</taxon>
        <taxon>Alteromonadaceae</taxon>
        <taxon>Paraglaciecola</taxon>
    </lineage>
</organism>
<dbReference type="Pfam" id="PF26109">
    <property type="entry name" value="WHD_BrxR"/>
    <property type="match status" value="1"/>
</dbReference>
<dbReference type="PROSITE" id="PS52050">
    <property type="entry name" value="WYL"/>
    <property type="match status" value="1"/>
</dbReference>
<evidence type="ECO:0000313" key="4">
    <source>
        <dbReference type="EMBL" id="MCF2948789.1"/>
    </source>
</evidence>
<evidence type="ECO:0000259" key="2">
    <source>
        <dbReference type="Pfam" id="PF26107"/>
    </source>
</evidence>
<proteinExistence type="predicted"/>
<dbReference type="InterPro" id="IPR016634">
    <property type="entry name" value="CapW-like"/>
</dbReference>
<evidence type="ECO:0000313" key="5">
    <source>
        <dbReference type="Proteomes" id="UP001521137"/>
    </source>
</evidence>
<accession>A0ABS9DAH2</accession>
<dbReference type="PIRSF" id="PIRSF015558">
    <property type="entry name" value="Txn_reg_DeoR_prd"/>
    <property type="match status" value="1"/>
</dbReference>
<keyword evidence="5" id="KW-1185">Reference proteome</keyword>
<sequence length="274" mass="31910">MENITDIRQERRLRYIDLCAFVLGTTNRRQLMNRFEIKEAWSTRDFKRYQEMAENNLIYNHRLRAYAPTKWFSPCFEHQIEEAIDLISSGTQRLVCEPKFAENVNSYRIPSVLPELKVVAPIFRALNLGIKVDINYLSRSSGESSRIIAPHTLIETGNFVYIRAFDHKSGDFRSFKLNRVVASRDSEISVEENQTKTFDPDWNQEVEITIGINGKPKNPETITFDYGLESGQIVLKMRKALVFYFLSDWNIAPLEYDCLPDKLFPLKVLKINAL</sequence>
<gene>
    <name evidence="4" type="ORF">L0668_11775</name>
</gene>
<dbReference type="Pfam" id="PF13280">
    <property type="entry name" value="WYL"/>
    <property type="match status" value="1"/>
</dbReference>